<keyword evidence="1" id="KW-0808">Transferase</keyword>
<dbReference type="Gene3D" id="3.40.50.2000">
    <property type="entry name" value="Glycogen Phosphorylase B"/>
    <property type="match status" value="1"/>
</dbReference>
<dbReference type="Pfam" id="PF13692">
    <property type="entry name" value="Glyco_trans_1_4"/>
    <property type="match status" value="1"/>
</dbReference>
<dbReference type="EMBL" id="CP043504">
    <property type="protein sequence ID" value="QEO10264.1"/>
    <property type="molecule type" value="Genomic_DNA"/>
</dbReference>
<dbReference type="GO" id="GO:0016757">
    <property type="term" value="F:glycosyltransferase activity"/>
    <property type="evidence" value="ECO:0007669"/>
    <property type="project" value="TreeGrafter"/>
</dbReference>
<organism evidence="1 2">
    <name type="scientific">Protaetiibacter larvae</name>
    <dbReference type="NCBI Taxonomy" id="2592654"/>
    <lineage>
        <taxon>Bacteria</taxon>
        <taxon>Bacillati</taxon>
        <taxon>Actinomycetota</taxon>
        <taxon>Actinomycetes</taxon>
        <taxon>Micrococcales</taxon>
        <taxon>Microbacteriaceae</taxon>
        <taxon>Protaetiibacter</taxon>
    </lineage>
</organism>
<protein>
    <submittedName>
        <fullName evidence="1">Glycosyltransferase family 1 protein</fullName>
    </submittedName>
</protein>
<dbReference type="Proteomes" id="UP000322159">
    <property type="component" value="Chromosome"/>
</dbReference>
<keyword evidence="2" id="KW-1185">Reference proteome</keyword>
<dbReference type="PANTHER" id="PTHR12526">
    <property type="entry name" value="GLYCOSYLTRANSFERASE"/>
    <property type="match status" value="1"/>
</dbReference>
<dbReference type="PANTHER" id="PTHR12526:SF600">
    <property type="entry name" value="GLYCOSYL TRANSFERASE GROUP 1"/>
    <property type="match status" value="1"/>
</dbReference>
<accession>A0A5C1Y8G8</accession>
<dbReference type="SUPFAM" id="SSF53756">
    <property type="entry name" value="UDP-Glycosyltransferase/glycogen phosphorylase"/>
    <property type="match status" value="1"/>
</dbReference>
<reference evidence="1 2" key="1">
    <citation type="submission" date="2019-09" db="EMBL/GenBank/DDBJ databases">
        <title>Genome sequencing of strain KACC 19322.</title>
        <authorList>
            <person name="Heo J."/>
            <person name="Kim S.-J."/>
            <person name="Kim J.-S."/>
            <person name="Hong S.-B."/>
            <person name="Kwon S.-W."/>
        </authorList>
    </citation>
    <scope>NUCLEOTIDE SEQUENCE [LARGE SCALE GENOMIC DNA]</scope>
    <source>
        <strain evidence="1 2">KACC 19322</strain>
    </source>
</reference>
<dbReference type="OrthoDB" id="9771846at2"/>
<sequence>MSAREHDVVFTFSYETWDDAVRRGMMRPPDRLASALIAAPEVRRLIVANPFRWLPTLLARRLARRDSSFPGDRRARLVQPWRLRDRRDPVDLAALEQRLRAYGSALGRAARRAGMTEPVVLTTHPLVAGFGGLDWAHRVVYFGRDDWLSYPGRAEHWPAYAEAYRRIAASGMPVAAVSAQIVERIAPTGPGVVVPNGVEAAEWAGPQPEAPDWFAALPGPRAVYVGTIDERLDVEGLVRLAADRPAVSFVLLGPVPDPELLAPLANASNVTTHPGVGRAELVAVLRNADVALVAHRVTPLTEAMSPLKAYEYLAAGAPVLSVDLPPMRDIDARVVLSRDVAHSAPELDAALALGRAGESERLRFLEQNSWASRHRAIFALLFADRERLDAPRDGSYVSG</sequence>
<name>A0A5C1Y8G8_9MICO</name>
<gene>
    <name evidence="1" type="ORF">FLP23_09745</name>
</gene>
<evidence type="ECO:0000313" key="1">
    <source>
        <dbReference type="EMBL" id="QEO10264.1"/>
    </source>
</evidence>
<dbReference type="RefSeq" id="WP_149325681.1">
    <property type="nucleotide sequence ID" value="NZ_CP043504.1"/>
</dbReference>
<dbReference type="AlphaFoldDB" id="A0A5C1Y8G8"/>
<dbReference type="KEGG" id="lyk:FLP23_09745"/>
<proteinExistence type="predicted"/>
<evidence type="ECO:0000313" key="2">
    <source>
        <dbReference type="Proteomes" id="UP000322159"/>
    </source>
</evidence>